<dbReference type="PANTHER" id="PTHR12818">
    <property type="entry name" value="TRNA (ADENINE(37)-N6)-METHYLTRANSFERASE"/>
    <property type="match status" value="1"/>
</dbReference>
<keyword evidence="1" id="KW-0949">S-adenosyl-L-methionine</keyword>
<proteinExistence type="inferred from homology"/>
<protein>
    <submittedName>
        <fullName evidence="4">tRNA (N6-threonylcarbamoyladenosine(37)-N6)-methyltransferase TrmO</fullName>
    </submittedName>
</protein>
<evidence type="ECO:0000313" key="4">
    <source>
        <dbReference type="EMBL" id="QSZ68466.1"/>
    </source>
</evidence>
<dbReference type="AlphaFoldDB" id="A0A8A3SB44"/>
<dbReference type="CDD" id="cd09281">
    <property type="entry name" value="UPF0066"/>
    <property type="match status" value="1"/>
</dbReference>
<gene>
    <name evidence="4" type="primary">tsaA</name>
    <name evidence="4" type="ORF">RJ40_12260</name>
</gene>
<dbReference type="InterPro" id="IPR040372">
    <property type="entry name" value="YaeB-like"/>
</dbReference>
<dbReference type="PANTHER" id="PTHR12818:SF0">
    <property type="entry name" value="TRNA (ADENINE(37)-N6)-METHYLTRANSFERASE"/>
    <property type="match status" value="1"/>
</dbReference>
<name>A0A8A3SB44_9EURY</name>
<accession>A0A8A3SB44</accession>
<dbReference type="SUPFAM" id="SSF118196">
    <property type="entry name" value="YaeB-like"/>
    <property type="match status" value="1"/>
</dbReference>
<dbReference type="PROSITE" id="PS51668">
    <property type="entry name" value="TSAA_2"/>
    <property type="match status" value="1"/>
</dbReference>
<dbReference type="Gene3D" id="2.40.30.70">
    <property type="entry name" value="YaeB-like"/>
    <property type="match status" value="1"/>
</dbReference>
<dbReference type="Proteomes" id="UP001042704">
    <property type="component" value="Chromosome"/>
</dbReference>
<dbReference type="InterPro" id="IPR036414">
    <property type="entry name" value="YaeB_N_sf"/>
</dbReference>
<keyword evidence="5" id="KW-1185">Reference proteome</keyword>
<evidence type="ECO:0000259" key="3">
    <source>
        <dbReference type="PROSITE" id="PS51668"/>
    </source>
</evidence>
<evidence type="ECO:0000256" key="2">
    <source>
        <dbReference type="ARBA" id="ARBA00033753"/>
    </source>
</evidence>
<dbReference type="NCBIfam" id="TIGR00104">
    <property type="entry name" value="tRNA_TsaA"/>
    <property type="match status" value="1"/>
</dbReference>
<dbReference type="InterPro" id="IPR036413">
    <property type="entry name" value="YaeB-like_sf"/>
</dbReference>
<organism evidence="4 5">
    <name type="scientific">Methanofollis aquaemaris</name>
    <dbReference type="NCBI Taxonomy" id="126734"/>
    <lineage>
        <taxon>Archaea</taxon>
        <taxon>Methanobacteriati</taxon>
        <taxon>Methanobacteriota</taxon>
        <taxon>Stenosarchaea group</taxon>
        <taxon>Methanomicrobia</taxon>
        <taxon>Methanomicrobiales</taxon>
        <taxon>Methanomicrobiaceae</taxon>
        <taxon>Methanofollis</taxon>
    </lineage>
</organism>
<dbReference type="Pfam" id="PF01980">
    <property type="entry name" value="TrmO_N"/>
    <property type="match status" value="1"/>
</dbReference>
<feature type="domain" description="TsaA-like" evidence="3">
    <location>
        <begin position="3"/>
        <end position="154"/>
    </location>
</feature>
<dbReference type="KEGG" id="maqe:RJ40_12260"/>
<evidence type="ECO:0000256" key="1">
    <source>
        <dbReference type="ARBA" id="ARBA00022691"/>
    </source>
</evidence>
<comment type="similarity">
    <text evidence="2">Belongs to the tRNA methyltransferase O family.</text>
</comment>
<reference evidence="4" key="2">
    <citation type="submission" date="2019-02" db="EMBL/GenBank/DDBJ databases">
        <authorList>
            <person name="Chen S.-C."/>
            <person name="Chien H.-H."/>
            <person name="Lai M.-C."/>
        </authorList>
    </citation>
    <scope>NUCLEOTIDE SEQUENCE</scope>
    <source>
        <strain evidence="4">N2F9704</strain>
    </source>
</reference>
<dbReference type="InterPro" id="IPR023370">
    <property type="entry name" value="TrmO-like_N"/>
</dbReference>
<sequence>MVLRPVGVVRNSTKEPFLVAGGDGLALREDLDDAMEHVHETNNGTSEIVVNKDLIESLDGIEDYSHLTVLYWAHQVPETGRSLTRVHPMGRKDMPLTGLFGTCSPARPNPVLVTVVRLCGRNENVLEVAGLDAIDGSPVIDIKPYVREFFPREGVRIPWWMQQFMREFGRSDQ</sequence>
<evidence type="ECO:0000313" key="5">
    <source>
        <dbReference type="Proteomes" id="UP001042704"/>
    </source>
</evidence>
<reference evidence="4" key="1">
    <citation type="journal article" date="2001" name="Int. J. Syst. Evol. Microbiol.">
        <title>Methanofollis aquaemaris sp. nov., a methanogen isolated from an aquaculture fish pond.</title>
        <authorList>
            <person name="Lai M.C."/>
            <person name="Chen S.C."/>
        </authorList>
    </citation>
    <scope>NUCLEOTIDE SEQUENCE</scope>
    <source>
        <strain evidence="4">N2F9704</strain>
    </source>
</reference>
<dbReference type="EMBL" id="CP036172">
    <property type="protein sequence ID" value="QSZ68466.1"/>
    <property type="molecule type" value="Genomic_DNA"/>
</dbReference>